<feature type="transmembrane region" description="Helical" evidence="1">
    <location>
        <begin position="12"/>
        <end position="30"/>
    </location>
</feature>
<keyword evidence="1" id="KW-0812">Transmembrane</keyword>
<protein>
    <submittedName>
        <fullName evidence="3">DUF2892 domain-containing protein</fullName>
    </submittedName>
</protein>
<keyword evidence="4" id="KW-1185">Reference proteome</keyword>
<dbReference type="InterPro" id="IPR021309">
    <property type="entry name" value="YgaP-like_TM"/>
</dbReference>
<keyword evidence="1" id="KW-1133">Transmembrane helix</keyword>
<feature type="domain" description="Inner membrane protein YgaP-like transmembrane" evidence="2">
    <location>
        <begin position="1"/>
        <end position="69"/>
    </location>
</feature>
<dbReference type="EMBL" id="JAHXDN010000001">
    <property type="protein sequence ID" value="MBW4706282.1"/>
    <property type="molecule type" value="Genomic_DNA"/>
</dbReference>
<name>A0A9X1FRJ9_9RHOB</name>
<dbReference type="AlphaFoldDB" id="A0A9X1FRJ9"/>
<feature type="transmembrane region" description="Helical" evidence="1">
    <location>
        <begin position="36"/>
        <end position="57"/>
    </location>
</feature>
<accession>A0A9X1FRJ9</accession>
<proteinExistence type="predicted"/>
<keyword evidence="1" id="KW-0472">Membrane</keyword>
<sequence length="70" mass="7316">MTANLGNIDRVARALIGLALILAPLLNMPAVWSSSLVAYGSMAVGAILVITAGVRFCPLYRILGISTCKL</sequence>
<dbReference type="RefSeq" id="WP_219497788.1">
    <property type="nucleotide sequence ID" value="NZ_JAHXDN010000001.1"/>
</dbReference>
<dbReference type="Proteomes" id="UP001138661">
    <property type="component" value="Unassembled WGS sequence"/>
</dbReference>
<reference evidence="3" key="1">
    <citation type="submission" date="2021-07" db="EMBL/GenBank/DDBJ databases">
        <title>Roseobacter insulae sp. nov., isolated from a tidal flat.</title>
        <authorList>
            <person name="Park S."/>
            <person name="Yoon J.-H."/>
        </authorList>
    </citation>
    <scope>NUCLEOTIDE SEQUENCE</scope>
    <source>
        <strain evidence="3">YSTF-M11</strain>
    </source>
</reference>
<gene>
    <name evidence="3" type="ORF">KX928_00620</name>
</gene>
<evidence type="ECO:0000256" key="1">
    <source>
        <dbReference type="SAM" id="Phobius"/>
    </source>
</evidence>
<dbReference type="Pfam" id="PF11127">
    <property type="entry name" value="YgaP-like_TM"/>
    <property type="match status" value="1"/>
</dbReference>
<comment type="caution">
    <text evidence="3">The sequence shown here is derived from an EMBL/GenBank/DDBJ whole genome shotgun (WGS) entry which is preliminary data.</text>
</comment>
<evidence type="ECO:0000313" key="4">
    <source>
        <dbReference type="Proteomes" id="UP001138661"/>
    </source>
</evidence>
<organism evidence="3 4">
    <name type="scientific">Roseobacter insulae</name>
    <dbReference type="NCBI Taxonomy" id="2859783"/>
    <lineage>
        <taxon>Bacteria</taxon>
        <taxon>Pseudomonadati</taxon>
        <taxon>Pseudomonadota</taxon>
        <taxon>Alphaproteobacteria</taxon>
        <taxon>Rhodobacterales</taxon>
        <taxon>Roseobacteraceae</taxon>
        <taxon>Roseobacter</taxon>
    </lineage>
</organism>
<evidence type="ECO:0000259" key="2">
    <source>
        <dbReference type="Pfam" id="PF11127"/>
    </source>
</evidence>
<evidence type="ECO:0000313" key="3">
    <source>
        <dbReference type="EMBL" id="MBW4706282.1"/>
    </source>
</evidence>